<evidence type="ECO:0000313" key="2">
    <source>
        <dbReference type="EMBL" id="KAL0107620.1"/>
    </source>
</evidence>
<dbReference type="EMBL" id="JADYXP020000016">
    <property type="protein sequence ID" value="KAL0107620.1"/>
    <property type="molecule type" value="Genomic_DNA"/>
</dbReference>
<accession>A0AAW2EXN9</accession>
<protein>
    <submittedName>
        <fullName evidence="2">Uncharacterized protein</fullName>
    </submittedName>
</protein>
<dbReference type="AlphaFoldDB" id="A0AAW2EXN9"/>
<comment type="caution">
    <text evidence="2">The sequence shown here is derived from an EMBL/GenBank/DDBJ whole genome shotgun (WGS) entry which is preliminary data.</text>
</comment>
<evidence type="ECO:0000313" key="3">
    <source>
        <dbReference type="Proteomes" id="UP001430953"/>
    </source>
</evidence>
<evidence type="ECO:0000256" key="1">
    <source>
        <dbReference type="SAM" id="MobiDB-lite"/>
    </source>
</evidence>
<feature type="region of interest" description="Disordered" evidence="1">
    <location>
        <begin position="153"/>
        <end position="199"/>
    </location>
</feature>
<proteinExistence type="predicted"/>
<keyword evidence="3" id="KW-1185">Reference proteome</keyword>
<sequence length="199" mass="22700">MSRHPCVVARFSYRIRRFETIGSIVDYLASAIVRTAGFKELEKDSTGLKELEKDSAAFKELEKDSAGFKELEKDSAGFKELEKDSTGLKELEKDSAGFKELEKDSAGFKELEKDSAGFKEFEKDSAEFKELEKDSAGNVSYHGRVSFAAWCKHKDQPDIPRTSRGHPERRRRPRKGILPRRSNPRIKRNSAASHRLMRT</sequence>
<organism evidence="2 3">
    <name type="scientific">Cardiocondyla obscurior</name>
    <dbReference type="NCBI Taxonomy" id="286306"/>
    <lineage>
        <taxon>Eukaryota</taxon>
        <taxon>Metazoa</taxon>
        <taxon>Ecdysozoa</taxon>
        <taxon>Arthropoda</taxon>
        <taxon>Hexapoda</taxon>
        <taxon>Insecta</taxon>
        <taxon>Pterygota</taxon>
        <taxon>Neoptera</taxon>
        <taxon>Endopterygota</taxon>
        <taxon>Hymenoptera</taxon>
        <taxon>Apocrita</taxon>
        <taxon>Aculeata</taxon>
        <taxon>Formicoidea</taxon>
        <taxon>Formicidae</taxon>
        <taxon>Myrmicinae</taxon>
        <taxon>Cardiocondyla</taxon>
    </lineage>
</organism>
<name>A0AAW2EXN9_9HYME</name>
<reference evidence="2 3" key="1">
    <citation type="submission" date="2023-03" db="EMBL/GenBank/DDBJ databases">
        <title>High recombination rates correlate with genetic variation in Cardiocondyla obscurior ants.</title>
        <authorList>
            <person name="Errbii M."/>
        </authorList>
    </citation>
    <scope>NUCLEOTIDE SEQUENCE [LARGE SCALE GENOMIC DNA]</scope>
    <source>
        <strain evidence="2">Alpha-2009</strain>
        <tissue evidence="2">Whole body</tissue>
    </source>
</reference>
<feature type="compositionally biased region" description="Basic residues" evidence="1">
    <location>
        <begin position="163"/>
        <end position="188"/>
    </location>
</feature>
<gene>
    <name evidence="2" type="ORF">PUN28_014726</name>
</gene>
<dbReference type="Proteomes" id="UP001430953">
    <property type="component" value="Unassembled WGS sequence"/>
</dbReference>